<dbReference type="PANTHER" id="PTHR24186:SF50">
    <property type="entry name" value="ANKYRIN REPEAT-CONTAINING PROTEIN ITN1-LIKE ISOFORM X1"/>
    <property type="match status" value="1"/>
</dbReference>
<feature type="transmembrane region" description="Helical" evidence="7">
    <location>
        <begin position="154"/>
        <end position="176"/>
    </location>
</feature>
<dbReference type="OMA" id="HFMDEFG"/>
<evidence type="ECO:0000256" key="2">
    <source>
        <dbReference type="ARBA" id="ARBA00022692"/>
    </source>
</evidence>
<keyword evidence="4 7" id="KW-1133">Transmembrane helix</keyword>
<organism evidence="9">
    <name type="scientific">Triticum aestivum</name>
    <name type="common">Wheat</name>
    <dbReference type="NCBI Taxonomy" id="4565"/>
    <lineage>
        <taxon>Eukaryota</taxon>
        <taxon>Viridiplantae</taxon>
        <taxon>Streptophyta</taxon>
        <taxon>Embryophyta</taxon>
        <taxon>Tracheophyta</taxon>
        <taxon>Spermatophyta</taxon>
        <taxon>Magnoliopsida</taxon>
        <taxon>Liliopsida</taxon>
        <taxon>Poales</taxon>
        <taxon>Poaceae</taxon>
        <taxon>BOP clade</taxon>
        <taxon>Pooideae</taxon>
        <taxon>Triticodae</taxon>
        <taxon>Triticeae</taxon>
        <taxon>Triticinae</taxon>
        <taxon>Triticum</taxon>
    </lineage>
</organism>
<name>A0A3B5ZN84_WHEAT</name>
<dbReference type="Gramene" id="TraesCS1D02G025900.1">
    <property type="protein sequence ID" value="TraesCS1D02G025900.1"/>
    <property type="gene ID" value="TraesCS1D02G025900"/>
</dbReference>
<keyword evidence="3" id="KW-0677">Repeat</keyword>
<evidence type="ECO:0000256" key="3">
    <source>
        <dbReference type="ARBA" id="ARBA00022737"/>
    </source>
</evidence>
<sequence length="298" mass="33288">MQDNDGNTALHLAIKAPMLQIFCSLYGNKEVHLTLTNNKEETPIDLSRNCLPRGMYYHWNNEKRIYATLALFGTNHNGLRWDQFEEKYSRHLTPEDKVKEAEKVKDSSQILGIGSVLIATVAFGATFAVPGGFIADDHTNRGTPTLAGRYTFDAFMMANALAFICSIIATVGLMFSGTSMVNMKSRQINLYASVFFMSSSLTSLSVAFATGVYMVLAPVAHATAMAICVLSPLAVLYRNSEFLLKVIILARSLYLRMGIIWALKWLAMMMVKRILLELWPFVVIFGWAAIAQKIRNHL</sequence>
<dbReference type="Proteomes" id="UP000019116">
    <property type="component" value="Chromosome 1D"/>
</dbReference>
<evidence type="ECO:0000256" key="1">
    <source>
        <dbReference type="ARBA" id="ARBA00004141"/>
    </source>
</evidence>
<keyword evidence="10" id="KW-1185">Reference proteome</keyword>
<dbReference type="EnsemblPlants" id="TraesCS1D02G025900.1">
    <property type="protein sequence ID" value="TraesCS1D02G025900.1"/>
    <property type="gene ID" value="TraesCS1D02G025900"/>
</dbReference>
<dbReference type="Gramene" id="TraesWEE_scaffold_097159_01G000400.1">
    <property type="protein sequence ID" value="TraesWEE_scaffold_097159_01G000400.1"/>
    <property type="gene ID" value="TraesWEE_scaffold_097159_01G000400"/>
</dbReference>
<dbReference type="Pfam" id="PF13962">
    <property type="entry name" value="PGG"/>
    <property type="match status" value="1"/>
</dbReference>
<dbReference type="SMR" id="A0A3B5ZN84"/>
<evidence type="ECO:0000313" key="10">
    <source>
        <dbReference type="Proteomes" id="UP000019116"/>
    </source>
</evidence>
<feature type="transmembrane region" description="Helical" evidence="7">
    <location>
        <begin position="110"/>
        <end position="134"/>
    </location>
</feature>
<feature type="transmembrane region" description="Helical" evidence="7">
    <location>
        <begin position="274"/>
        <end position="291"/>
    </location>
</feature>
<dbReference type="Gramene" id="TraesCS1D03G0048800.1">
    <property type="protein sequence ID" value="TraesCS1D03G0048800.1.CDS"/>
    <property type="gene ID" value="TraesCS1D03G0048800"/>
</dbReference>
<evidence type="ECO:0000313" key="9">
    <source>
        <dbReference type="EnsemblPlants" id="TraesCS1D02G025900.1"/>
    </source>
</evidence>
<evidence type="ECO:0000259" key="8">
    <source>
        <dbReference type="Pfam" id="PF13962"/>
    </source>
</evidence>
<evidence type="ECO:0000256" key="4">
    <source>
        <dbReference type="ARBA" id="ARBA00022989"/>
    </source>
</evidence>
<dbReference type="PANTHER" id="PTHR24186">
    <property type="entry name" value="PROTEIN PHOSPHATASE 1 REGULATORY SUBUNIT"/>
    <property type="match status" value="1"/>
</dbReference>
<dbReference type="InterPro" id="IPR036770">
    <property type="entry name" value="Ankyrin_rpt-contain_sf"/>
</dbReference>
<dbReference type="GO" id="GO:0016020">
    <property type="term" value="C:membrane"/>
    <property type="evidence" value="ECO:0000318"/>
    <property type="project" value="GO_Central"/>
</dbReference>
<reference evidence="9" key="1">
    <citation type="submission" date="2018-08" db="EMBL/GenBank/DDBJ databases">
        <authorList>
            <person name="Rossello M."/>
        </authorList>
    </citation>
    <scope>NUCLEOTIDE SEQUENCE [LARGE SCALE GENOMIC DNA]</scope>
    <source>
        <strain evidence="9">cv. Chinese Spring</strain>
    </source>
</reference>
<evidence type="ECO:0000256" key="6">
    <source>
        <dbReference type="ARBA" id="ARBA00023136"/>
    </source>
</evidence>
<evidence type="ECO:0000256" key="7">
    <source>
        <dbReference type="SAM" id="Phobius"/>
    </source>
</evidence>
<feature type="domain" description="PGG" evidence="8">
    <location>
        <begin position="102"/>
        <end position="215"/>
    </location>
</feature>
<feature type="transmembrane region" description="Helical" evidence="7">
    <location>
        <begin position="188"/>
        <end position="209"/>
    </location>
</feature>
<dbReference type="InterPro" id="IPR026961">
    <property type="entry name" value="PGG_dom"/>
</dbReference>
<keyword evidence="2 7" id="KW-0812">Transmembrane</keyword>
<feature type="transmembrane region" description="Helical" evidence="7">
    <location>
        <begin position="215"/>
        <end position="235"/>
    </location>
</feature>
<dbReference type="STRING" id="4565.A0A3B5ZN84"/>
<proteinExistence type="predicted"/>
<protein>
    <recommendedName>
        <fullName evidence="8">PGG domain-containing protein</fullName>
    </recommendedName>
</protein>
<reference evidence="9" key="2">
    <citation type="submission" date="2018-10" db="UniProtKB">
        <authorList>
            <consortium name="EnsemblPlants"/>
        </authorList>
    </citation>
    <scope>IDENTIFICATION</scope>
</reference>
<comment type="subcellular location">
    <subcellularLocation>
        <location evidence="1">Membrane</location>
        <topology evidence="1">Multi-pass membrane protein</topology>
    </subcellularLocation>
</comment>
<dbReference type="SUPFAM" id="SSF48403">
    <property type="entry name" value="Ankyrin repeat"/>
    <property type="match status" value="1"/>
</dbReference>
<dbReference type="OrthoDB" id="1847170at2759"/>
<accession>A0A3B5ZN84</accession>
<keyword evidence="5" id="KW-0040">ANK repeat</keyword>
<dbReference type="AlphaFoldDB" id="A0A3B5ZN84"/>
<keyword evidence="6 7" id="KW-0472">Membrane</keyword>
<evidence type="ECO:0000256" key="5">
    <source>
        <dbReference type="ARBA" id="ARBA00023043"/>
    </source>
</evidence>